<sequence length="308" mass="36317">MDIVHCIDNSYVAQCGVTITSVCVNNVNEVILFHILTTNLSISNREMLKKTVDKYRQKIIFYNVDEYLLNKCPLREGDHVSLATYFRILMPDILPKSLNKVLYLDCDLVVCKNIKRLWDTDISTHSLGAVYDGGTDDIRTYNRLKYDIRQGYFNAGVLLVNLAYWREFHISNKLLKFIEQYPERLMFWDQDALNSVLIQTTKILPFKYNMLDAFYTKELALREEYLFEIEGALCDPTILHFSSPNKPWLKTCDHPLKSFFFEYLKRTSWNDKFPIYPFNMSLKGRLCLFLWNKGIILGKKELKYRELS</sequence>
<dbReference type="SUPFAM" id="SSF53448">
    <property type="entry name" value="Nucleotide-diphospho-sugar transferases"/>
    <property type="match status" value="1"/>
</dbReference>
<dbReference type="PANTHER" id="PTHR13778">
    <property type="entry name" value="GLYCOSYLTRANSFERASE 8 DOMAIN-CONTAINING PROTEIN"/>
    <property type="match status" value="1"/>
</dbReference>
<dbReference type="Gene3D" id="3.90.550.10">
    <property type="entry name" value="Spore Coat Polysaccharide Biosynthesis Protein SpsA, Chain A"/>
    <property type="match status" value="1"/>
</dbReference>
<comment type="caution">
    <text evidence="4">The sequence shown here is derived from an EMBL/GenBank/DDBJ whole genome shotgun (WGS) entry which is preliminary data.</text>
</comment>
<dbReference type="EMBL" id="VWAQ01000005">
    <property type="protein sequence ID" value="KAA5208610.1"/>
    <property type="molecule type" value="Genomic_DNA"/>
</dbReference>
<gene>
    <name evidence="4" type="ORF">F2Z25_07925</name>
</gene>
<dbReference type="GO" id="GO:0016757">
    <property type="term" value="F:glycosyltransferase activity"/>
    <property type="evidence" value="ECO:0007669"/>
    <property type="project" value="UniProtKB-KW"/>
</dbReference>
<evidence type="ECO:0000256" key="3">
    <source>
        <dbReference type="ARBA" id="ARBA00022723"/>
    </source>
</evidence>
<dbReference type="PANTHER" id="PTHR13778:SF47">
    <property type="entry name" value="LIPOPOLYSACCHARIDE 1,3-GALACTOSYLTRANSFERASE"/>
    <property type="match status" value="1"/>
</dbReference>
<dbReference type="RefSeq" id="WP_122287766.1">
    <property type="nucleotide sequence ID" value="NZ_QSJF01000004.1"/>
</dbReference>
<organism evidence="4 5">
    <name type="scientific">Bacteroides fragilis</name>
    <dbReference type="NCBI Taxonomy" id="817"/>
    <lineage>
        <taxon>Bacteria</taxon>
        <taxon>Pseudomonadati</taxon>
        <taxon>Bacteroidota</taxon>
        <taxon>Bacteroidia</taxon>
        <taxon>Bacteroidales</taxon>
        <taxon>Bacteroidaceae</taxon>
        <taxon>Bacteroides</taxon>
    </lineage>
</organism>
<evidence type="ECO:0000313" key="4">
    <source>
        <dbReference type="EMBL" id="KAA5208610.1"/>
    </source>
</evidence>
<protein>
    <submittedName>
        <fullName evidence="4">Glycosyltransferase family 8 protein</fullName>
    </submittedName>
</protein>
<dbReference type="Proteomes" id="UP000429838">
    <property type="component" value="Unassembled WGS sequence"/>
</dbReference>
<dbReference type="InterPro" id="IPR002495">
    <property type="entry name" value="Glyco_trans_8"/>
</dbReference>
<name>A0A5M5WXV5_BACFG</name>
<evidence type="ECO:0000256" key="1">
    <source>
        <dbReference type="ARBA" id="ARBA00022676"/>
    </source>
</evidence>
<dbReference type="GO" id="GO:0046872">
    <property type="term" value="F:metal ion binding"/>
    <property type="evidence" value="ECO:0007669"/>
    <property type="project" value="UniProtKB-KW"/>
</dbReference>
<keyword evidence="2 4" id="KW-0808">Transferase</keyword>
<accession>A0A5M5WXV5</accession>
<keyword evidence="1" id="KW-0328">Glycosyltransferase</keyword>
<dbReference type="Pfam" id="PF01501">
    <property type="entry name" value="Glyco_transf_8"/>
    <property type="match status" value="1"/>
</dbReference>
<dbReference type="InterPro" id="IPR050748">
    <property type="entry name" value="Glycosyltrans_8_dom-fam"/>
</dbReference>
<evidence type="ECO:0000313" key="5">
    <source>
        <dbReference type="Proteomes" id="UP000429838"/>
    </source>
</evidence>
<keyword evidence="3" id="KW-0479">Metal-binding</keyword>
<reference evidence="4 5" key="1">
    <citation type="journal article" date="2019" name="Nat. Med.">
        <title>A library of human gut bacterial isolates paired with longitudinal multiomics data enables mechanistic microbiome research.</title>
        <authorList>
            <person name="Poyet M."/>
            <person name="Groussin M."/>
            <person name="Gibbons S.M."/>
            <person name="Avila-Pacheco J."/>
            <person name="Jiang X."/>
            <person name="Kearney S.M."/>
            <person name="Perrotta A.R."/>
            <person name="Berdy B."/>
            <person name="Zhao S."/>
            <person name="Lieberman T.D."/>
            <person name="Swanson P.K."/>
            <person name="Smith M."/>
            <person name="Roesemann S."/>
            <person name="Alexander J.E."/>
            <person name="Rich S.A."/>
            <person name="Livny J."/>
            <person name="Vlamakis H."/>
            <person name="Clish C."/>
            <person name="Bullock K."/>
            <person name="Deik A."/>
            <person name="Scott J."/>
            <person name="Pierce K.A."/>
            <person name="Xavier R.J."/>
            <person name="Alm E.J."/>
        </authorList>
    </citation>
    <scope>NUCLEOTIDE SEQUENCE [LARGE SCALE GENOMIC DNA]</scope>
    <source>
        <strain evidence="4 5">BIOML-A1</strain>
    </source>
</reference>
<dbReference type="InterPro" id="IPR029044">
    <property type="entry name" value="Nucleotide-diphossugar_trans"/>
</dbReference>
<proteinExistence type="predicted"/>
<evidence type="ECO:0000256" key="2">
    <source>
        <dbReference type="ARBA" id="ARBA00022679"/>
    </source>
</evidence>
<dbReference type="CDD" id="cd04194">
    <property type="entry name" value="GT8_A4GalT_like"/>
    <property type="match status" value="1"/>
</dbReference>
<dbReference type="AlphaFoldDB" id="A0A5M5WXV5"/>